<dbReference type="EMBL" id="BAAABU010000016">
    <property type="protein sequence ID" value="GAA0248032.1"/>
    <property type="molecule type" value="Genomic_DNA"/>
</dbReference>
<evidence type="ECO:0000313" key="1">
    <source>
        <dbReference type="EMBL" id="GAA0248032.1"/>
    </source>
</evidence>
<gene>
    <name evidence="1" type="ORF">GCM10010492_54720</name>
</gene>
<dbReference type="RefSeq" id="WP_343936784.1">
    <property type="nucleotide sequence ID" value="NZ_BAAABU010000016.1"/>
</dbReference>
<keyword evidence="2" id="KW-1185">Reference proteome</keyword>
<organism evidence="1 2">
    <name type="scientific">Saccharothrix mutabilis subsp. mutabilis</name>
    <dbReference type="NCBI Taxonomy" id="66855"/>
    <lineage>
        <taxon>Bacteria</taxon>
        <taxon>Bacillati</taxon>
        <taxon>Actinomycetota</taxon>
        <taxon>Actinomycetes</taxon>
        <taxon>Pseudonocardiales</taxon>
        <taxon>Pseudonocardiaceae</taxon>
        <taxon>Saccharothrix</taxon>
    </lineage>
</organism>
<proteinExistence type="predicted"/>
<protein>
    <submittedName>
        <fullName evidence="1">Uncharacterized protein</fullName>
    </submittedName>
</protein>
<accession>A0ABN0UF57</accession>
<reference evidence="1 2" key="1">
    <citation type="journal article" date="2019" name="Int. J. Syst. Evol. Microbiol.">
        <title>The Global Catalogue of Microorganisms (GCM) 10K type strain sequencing project: providing services to taxonomists for standard genome sequencing and annotation.</title>
        <authorList>
            <consortium name="The Broad Institute Genomics Platform"/>
            <consortium name="The Broad Institute Genome Sequencing Center for Infectious Disease"/>
            <person name="Wu L."/>
            <person name="Ma J."/>
        </authorList>
    </citation>
    <scope>NUCLEOTIDE SEQUENCE [LARGE SCALE GENOMIC DNA]</scope>
    <source>
        <strain evidence="1 2">JCM 3380</strain>
    </source>
</reference>
<name>A0ABN0UF57_9PSEU</name>
<comment type="caution">
    <text evidence="1">The sequence shown here is derived from an EMBL/GenBank/DDBJ whole genome shotgun (WGS) entry which is preliminary data.</text>
</comment>
<dbReference type="InterPro" id="IPR046274">
    <property type="entry name" value="DUF6307"/>
</dbReference>
<evidence type="ECO:0000313" key="2">
    <source>
        <dbReference type="Proteomes" id="UP001500416"/>
    </source>
</evidence>
<dbReference type="Proteomes" id="UP001500416">
    <property type="component" value="Unassembled WGS sequence"/>
</dbReference>
<dbReference type="Pfam" id="PF19826">
    <property type="entry name" value="DUF6307"/>
    <property type="match status" value="1"/>
</dbReference>
<sequence>MSAQYVSRYEARVDLVRNALRELSDLDAKTAQDVAVRVVHVLDHLPESIR</sequence>